<dbReference type="AlphaFoldDB" id="A0A0A5GM19"/>
<evidence type="ECO:0000313" key="2">
    <source>
        <dbReference type="Proteomes" id="UP000030528"/>
    </source>
</evidence>
<comment type="caution">
    <text evidence="1">The sequence shown here is derived from an EMBL/GenBank/DDBJ whole genome shotgun (WGS) entry which is preliminary data.</text>
</comment>
<dbReference type="RefSeq" id="WP_026799487.1">
    <property type="nucleotide sequence ID" value="NZ_AULI01000002.1"/>
</dbReference>
<dbReference type="InterPro" id="IPR052159">
    <property type="entry name" value="Competence_DNA_uptake"/>
</dbReference>
<proteinExistence type="predicted"/>
<name>A0A0A5GM19_9BACI</name>
<dbReference type="eggNOG" id="COG2333">
    <property type="taxonomic scope" value="Bacteria"/>
</dbReference>
<dbReference type="EMBL" id="AVPE01000007">
    <property type="protein sequence ID" value="KGX92283.1"/>
    <property type="molecule type" value="Genomic_DNA"/>
</dbReference>
<protein>
    <recommendedName>
        <fullName evidence="3">Hydrolase</fullName>
    </recommendedName>
</protein>
<dbReference type="InterPro" id="IPR036866">
    <property type="entry name" value="RibonucZ/Hydroxyglut_hydro"/>
</dbReference>
<gene>
    <name evidence="1" type="ORF">N781_17700</name>
</gene>
<evidence type="ECO:0000313" key="1">
    <source>
        <dbReference type="EMBL" id="KGX92283.1"/>
    </source>
</evidence>
<dbReference type="OrthoDB" id="2696637at2"/>
<dbReference type="PANTHER" id="PTHR30619:SF1">
    <property type="entry name" value="RECOMBINATION PROTEIN 2"/>
    <property type="match status" value="1"/>
</dbReference>
<dbReference type="STRING" id="1385510.GCA_000425205_00717"/>
<reference evidence="1 2" key="1">
    <citation type="submission" date="2013-08" db="EMBL/GenBank/DDBJ databases">
        <authorList>
            <person name="Huang J."/>
            <person name="Wang G."/>
        </authorList>
    </citation>
    <scope>NUCLEOTIDE SEQUENCE [LARGE SCALE GENOMIC DNA]</scope>
    <source>
        <strain evidence="1 2">JSM 076056</strain>
    </source>
</reference>
<dbReference type="PANTHER" id="PTHR30619">
    <property type="entry name" value="DNA INTERNALIZATION/COMPETENCE PROTEIN COMEC/REC2"/>
    <property type="match status" value="1"/>
</dbReference>
<dbReference type="SUPFAM" id="SSF56281">
    <property type="entry name" value="Metallo-hydrolase/oxidoreductase"/>
    <property type="match status" value="1"/>
</dbReference>
<sequence>MRWLSIVVIICIGLNLPTHVVADLAPLQPNVIRYAFFDLPDGESMLIQTGRGEQFLFNTGSAASEEALVGYLDDFHIHHLDAIILTNQTSETCGNTGKLMNRLSVEKLIYSGEVQQVCGEVPRDVESDKWEHNQSYELTPGISIRVLPGMKEEEMSLFIQYGYTSLLYMATGDVKAEQRMMDSYPLKAELLKVGDYASTQSPTLPLLDTIDPHLAIIYDVKGKEVNEGLMARFQESWIDVYQLKEVGTMVIQCTPDEYEILKTD</sequence>
<evidence type="ECO:0008006" key="3">
    <source>
        <dbReference type="Google" id="ProtNLM"/>
    </source>
</evidence>
<dbReference type="Proteomes" id="UP000030528">
    <property type="component" value="Unassembled WGS sequence"/>
</dbReference>
<organism evidence="1 2">
    <name type="scientific">Pontibacillus halophilus JSM 076056 = DSM 19796</name>
    <dbReference type="NCBI Taxonomy" id="1385510"/>
    <lineage>
        <taxon>Bacteria</taxon>
        <taxon>Bacillati</taxon>
        <taxon>Bacillota</taxon>
        <taxon>Bacilli</taxon>
        <taxon>Bacillales</taxon>
        <taxon>Bacillaceae</taxon>
        <taxon>Pontibacillus</taxon>
    </lineage>
</organism>
<keyword evidence="2" id="KW-1185">Reference proteome</keyword>
<dbReference type="Gene3D" id="3.60.15.10">
    <property type="entry name" value="Ribonuclease Z/Hydroxyacylglutathione hydrolase-like"/>
    <property type="match status" value="1"/>
</dbReference>
<accession>A0A0A5GM19</accession>